<dbReference type="CDD" id="cd00254">
    <property type="entry name" value="LT-like"/>
    <property type="match status" value="1"/>
</dbReference>
<dbReference type="AlphaFoldDB" id="A0A2K1Q069"/>
<comment type="caution">
    <text evidence="3">The sequence shown here is derived from an EMBL/GenBank/DDBJ whole genome shotgun (WGS) entry which is preliminary data.</text>
</comment>
<gene>
    <name evidence="3" type="ORF">Lysil_0067</name>
</gene>
<dbReference type="EMBL" id="NPZB01000001">
    <property type="protein sequence ID" value="PNS08438.1"/>
    <property type="molecule type" value="Genomic_DNA"/>
</dbReference>
<dbReference type="PANTHER" id="PTHR37423:SF2">
    <property type="entry name" value="MEMBRANE-BOUND LYTIC MUREIN TRANSGLYCOSYLASE C"/>
    <property type="match status" value="1"/>
</dbReference>
<dbReference type="Pfam" id="PF01464">
    <property type="entry name" value="SLT"/>
    <property type="match status" value="1"/>
</dbReference>
<keyword evidence="4" id="KW-1185">Reference proteome</keyword>
<reference evidence="3 4" key="1">
    <citation type="submission" date="2017-08" db="EMBL/GenBank/DDBJ databases">
        <title>Lysobacter sylvestris genome.</title>
        <authorList>
            <person name="Zhang D.-C."/>
            <person name="Albuquerque L."/>
            <person name="Franca L."/>
            <person name="Froufe H.J.C."/>
            <person name="Barroso C."/>
            <person name="Egas C."/>
            <person name="Da Costa M."/>
            <person name="Margesin R."/>
        </authorList>
    </citation>
    <scope>NUCLEOTIDE SEQUENCE [LARGE SCALE GENOMIC DNA]</scope>
    <source>
        <strain evidence="3 4">AM20-91</strain>
    </source>
</reference>
<protein>
    <submittedName>
        <fullName evidence="3">Transglycosylase SLT domain-containing protein</fullName>
    </submittedName>
</protein>
<evidence type="ECO:0000256" key="1">
    <source>
        <dbReference type="ARBA" id="ARBA00007734"/>
    </source>
</evidence>
<feature type="domain" description="Transglycosylase SLT" evidence="2">
    <location>
        <begin position="153"/>
        <end position="250"/>
    </location>
</feature>
<dbReference type="Gene3D" id="1.10.530.10">
    <property type="match status" value="1"/>
</dbReference>
<evidence type="ECO:0000313" key="4">
    <source>
        <dbReference type="Proteomes" id="UP000236220"/>
    </source>
</evidence>
<name>A0A2K1Q069_9GAMM</name>
<dbReference type="SUPFAM" id="SSF53955">
    <property type="entry name" value="Lysozyme-like"/>
    <property type="match status" value="1"/>
</dbReference>
<evidence type="ECO:0000259" key="2">
    <source>
        <dbReference type="Pfam" id="PF01464"/>
    </source>
</evidence>
<dbReference type="InterPro" id="IPR023346">
    <property type="entry name" value="Lysozyme-like_dom_sf"/>
</dbReference>
<evidence type="ECO:0000313" key="3">
    <source>
        <dbReference type="EMBL" id="PNS08438.1"/>
    </source>
</evidence>
<accession>A0A2K1Q069</accession>
<proteinExistence type="inferred from homology"/>
<sequence length="288" mass="31317">MLCNFRQNRRHDLRRMPCSRDTATISRMKKLLPALLAVTVLLPMRSAEARTVYRCVRGNTVSLATAPEPGSKCVAKEIDDNAAKLPNLWGDLGVINGTLYERQQDGKTVYSTRNLLGSTPVLKFFVQTPPGSPAHEGLGKVSKPRLDLFAKEFKAAAKKTHVDDAFLRAIAHAESGFDERATSPKGAQGVMQLMPDTARELGVADPYAHGQSIGGGARLLQKLLVLYKGDYSRAAAAYNAGTGAVAKYGGIPPYRETVDYVQKVDALHAAYRMAMKLPPLQPLLRAAQ</sequence>
<comment type="similarity">
    <text evidence="1">Belongs to the transglycosylase Slt family.</text>
</comment>
<organism evidence="3 4">
    <name type="scientific">Solilutibacter silvestris</name>
    <dbReference type="NCBI Taxonomy" id="1645665"/>
    <lineage>
        <taxon>Bacteria</taxon>
        <taxon>Pseudomonadati</taxon>
        <taxon>Pseudomonadota</taxon>
        <taxon>Gammaproteobacteria</taxon>
        <taxon>Lysobacterales</taxon>
        <taxon>Lysobacteraceae</taxon>
        <taxon>Solilutibacter</taxon>
    </lineage>
</organism>
<dbReference type="PANTHER" id="PTHR37423">
    <property type="entry name" value="SOLUBLE LYTIC MUREIN TRANSGLYCOSYLASE-RELATED"/>
    <property type="match status" value="1"/>
</dbReference>
<dbReference type="InterPro" id="IPR008258">
    <property type="entry name" value="Transglycosylase_SLT_dom_1"/>
</dbReference>
<dbReference type="Proteomes" id="UP000236220">
    <property type="component" value="Unassembled WGS sequence"/>
</dbReference>